<accession>A0A2M7V828</accession>
<dbReference type="AlphaFoldDB" id="A0A2M7V828"/>
<evidence type="ECO:0000313" key="2">
    <source>
        <dbReference type="EMBL" id="PIZ94862.1"/>
    </source>
</evidence>
<sequence>MRKSERGEKFLDPKDMDFKKHLEQKKEAKHVIDESCMIQDRLEGEFGDLLEKNNGTVNSWHGLKFIGDVLPRKIAELRASGKNRKLQVLNSGAGLGLYNAQIRESLGRDVNVIGTSLSNLRHNRKEIVEKTKNEVTERQNQLSQHHPDKNIDPYSVKRKILIAHTLEKKHKKIDQIRESVLELRDFEEFDVILDTYGELHYASKHDHEKQNQKKETTRVAESESQREDEFTEFHKVLEALVSKLLSSGELYIASLYKSSSRYLWQNAGKLEKKYGIKIFFDNDITKEDILKLLPKNTKIDYDSVHRILHRVAHGRSNPSSKELDKQKATNVMRSIRDGLRYKIVKNAT</sequence>
<reference evidence="3" key="1">
    <citation type="submission" date="2017-09" db="EMBL/GenBank/DDBJ databases">
        <title>Depth-based differentiation of microbial function through sediment-hosted aquifers and enrichment of novel symbionts in the deep terrestrial subsurface.</title>
        <authorList>
            <person name="Probst A.J."/>
            <person name="Ladd B."/>
            <person name="Jarett J.K."/>
            <person name="Geller-Mcgrath D.E."/>
            <person name="Sieber C.M.K."/>
            <person name="Emerson J.B."/>
            <person name="Anantharaman K."/>
            <person name="Thomas B.C."/>
            <person name="Malmstrom R."/>
            <person name="Stieglmeier M."/>
            <person name="Klingl A."/>
            <person name="Woyke T."/>
            <person name="Ryan C.M."/>
            <person name="Banfield J.F."/>
        </authorList>
    </citation>
    <scope>NUCLEOTIDE SEQUENCE [LARGE SCALE GENOMIC DNA]</scope>
</reference>
<dbReference type="Proteomes" id="UP000228568">
    <property type="component" value="Unassembled WGS sequence"/>
</dbReference>
<evidence type="ECO:0000313" key="3">
    <source>
        <dbReference type="Proteomes" id="UP000228568"/>
    </source>
</evidence>
<proteinExistence type="predicted"/>
<name>A0A2M7V828_9BACT</name>
<organism evidence="2 3">
    <name type="scientific">Candidatus Magasanikbacteria bacterium CG_4_10_14_0_2_um_filter_37_12</name>
    <dbReference type="NCBI Taxonomy" id="1974637"/>
    <lineage>
        <taxon>Bacteria</taxon>
        <taxon>Candidatus Magasanikiibacteriota</taxon>
    </lineage>
</organism>
<evidence type="ECO:0000256" key="1">
    <source>
        <dbReference type="SAM" id="MobiDB-lite"/>
    </source>
</evidence>
<comment type="caution">
    <text evidence="2">The sequence shown here is derived from an EMBL/GenBank/DDBJ whole genome shotgun (WGS) entry which is preliminary data.</text>
</comment>
<gene>
    <name evidence="2" type="ORF">COX81_02400</name>
</gene>
<dbReference type="EMBL" id="PFPK01000027">
    <property type="protein sequence ID" value="PIZ94862.1"/>
    <property type="molecule type" value="Genomic_DNA"/>
</dbReference>
<feature type="region of interest" description="Disordered" evidence="1">
    <location>
        <begin position="203"/>
        <end position="225"/>
    </location>
</feature>
<protein>
    <submittedName>
        <fullName evidence="2">Uncharacterized protein</fullName>
    </submittedName>
</protein>